<sequence length="59" mass="6573">MPDAFAVVGDEAYELQQLGQDLILYGPPTAALDLVNPAYRAWVERSEADADEYPEPFDE</sequence>
<dbReference type="GeneID" id="91514122"/>
<dbReference type="EMBL" id="BAFO02000031">
    <property type="protein sequence ID" value="GAD85403.1"/>
    <property type="molecule type" value="Genomic_DNA"/>
</dbReference>
<reference evidence="1 2" key="1">
    <citation type="journal article" date="2014" name="BMC Genomics">
        <title>Genome based analysis of type-I polyketide synthase and nonribosomal peptide synthetase gene clusters in seven strains of five representative Nocardia species.</title>
        <authorList>
            <person name="Komaki H."/>
            <person name="Ichikawa N."/>
            <person name="Hosoyama A."/>
            <person name="Takahashi-Nakaguchi A."/>
            <person name="Matsuzawa T."/>
            <person name="Suzuki K."/>
            <person name="Fujita N."/>
            <person name="Gonoi T."/>
        </authorList>
    </citation>
    <scope>NUCLEOTIDE SEQUENCE [LARGE SCALE GENOMIC DNA]</scope>
    <source>
        <strain evidence="1 2">NBRC 15531</strain>
    </source>
</reference>
<organism evidence="1 2">
    <name type="scientific">Nocardia asteroides NBRC 15531</name>
    <dbReference type="NCBI Taxonomy" id="1110697"/>
    <lineage>
        <taxon>Bacteria</taxon>
        <taxon>Bacillati</taxon>
        <taxon>Actinomycetota</taxon>
        <taxon>Actinomycetes</taxon>
        <taxon>Mycobacteriales</taxon>
        <taxon>Nocardiaceae</taxon>
        <taxon>Nocardia</taxon>
    </lineage>
</organism>
<name>U5EG63_NOCAS</name>
<dbReference type="Proteomes" id="UP000017048">
    <property type="component" value="Unassembled WGS sequence"/>
</dbReference>
<comment type="caution">
    <text evidence="1">The sequence shown here is derived from an EMBL/GenBank/DDBJ whole genome shotgun (WGS) entry which is preliminary data.</text>
</comment>
<evidence type="ECO:0000313" key="1">
    <source>
        <dbReference type="EMBL" id="GAD85403.1"/>
    </source>
</evidence>
<evidence type="ECO:0000313" key="2">
    <source>
        <dbReference type="Proteomes" id="UP000017048"/>
    </source>
</evidence>
<dbReference type="RefSeq" id="WP_019049871.1">
    <property type="nucleotide sequence ID" value="NZ_BAFO02000031.1"/>
</dbReference>
<gene>
    <name evidence="1" type="ORF">NCAST_31_00970</name>
</gene>
<accession>U5EG63</accession>
<proteinExistence type="predicted"/>
<keyword evidence="2" id="KW-1185">Reference proteome</keyword>
<dbReference type="STRING" id="1824.SAMN05444423_101595"/>
<dbReference type="AlphaFoldDB" id="U5EG63"/>
<protein>
    <submittedName>
        <fullName evidence="1">Uncharacterized protein</fullName>
    </submittedName>
</protein>